<name>A0A0F9TLB5_9ZZZZ</name>
<dbReference type="AlphaFoldDB" id="A0A0F9TLB5"/>
<gene>
    <name evidence="1" type="ORF">LCGC14_0313920</name>
</gene>
<proteinExistence type="predicted"/>
<comment type="caution">
    <text evidence="1">The sequence shown here is derived from an EMBL/GenBank/DDBJ whole genome shotgun (WGS) entry which is preliminary data.</text>
</comment>
<protein>
    <submittedName>
        <fullName evidence="1">Uncharacterized protein</fullName>
    </submittedName>
</protein>
<sequence length="75" mass="8783">MAIRKISDLNPVFNGENVVEWQSPAGTRFRYERDRCAVGQEMLPGSEVYDWYVLAKSDLSHAKRMVFRLINEDEF</sequence>
<reference evidence="1" key="1">
    <citation type="journal article" date="2015" name="Nature">
        <title>Complex archaea that bridge the gap between prokaryotes and eukaryotes.</title>
        <authorList>
            <person name="Spang A."/>
            <person name="Saw J.H."/>
            <person name="Jorgensen S.L."/>
            <person name="Zaremba-Niedzwiedzka K."/>
            <person name="Martijn J."/>
            <person name="Lind A.E."/>
            <person name="van Eijk R."/>
            <person name="Schleper C."/>
            <person name="Guy L."/>
            <person name="Ettema T.J."/>
        </authorList>
    </citation>
    <scope>NUCLEOTIDE SEQUENCE</scope>
</reference>
<evidence type="ECO:0000313" key="1">
    <source>
        <dbReference type="EMBL" id="KKN81945.1"/>
    </source>
</evidence>
<dbReference type="EMBL" id="LAZR01000207">
    <property type="protein sequence ID" value="KKN81945.1"/>
    <property type="molecule type" value="Genomic_DNA"/>
</dbReference>
<accession>A0A0F9TLB5</accession>
<organism evidence="1">
    <name type="scientific">marine sediment metagenome</name>
    <dbReference type="NCBI Taxonomy" id="412755"/>
    <lineage>
        <taxon>unclassified sequences</taxon>
        <taxon>metagenomes</taxon>
        <taxon>ecological metagenomes</taxon>
    </lineage>
</organism>